<sequence length="48" mass="5449">VEKQFNFCLWKAIEPLRSDRAFEAIRASEARISSDSEVSVGSKPSCRF</sequence>
<feature type="non-terminal residue" evidence="1">
    <location>
        <position position="1"/>
    </location>
</feature>
<protein>
    <submittedName>
        <fullName evidence="1">Uncharacterized protein</fullName>
    </submittedName>
</protein>
<evidence type="ECO:0000313" key="2">
    <source>
        <dbReference type="Proteomes" id="UP000265520"/>
    </source>
</evidence>
<comment type="caution">
    <text evidence="1">The sequence shown here is derived from an EMBL/GenBank/DDBJ whole genome shotgun (WGS) entry which is preliminary data.</text>
</comment>
<dbReference type="EMBL" id="LXQA011045564">
    <property type="protein sequence ID" value="MCI82524.1"/>
    <property type="molecule type" value="Genomic_DNA"/>
</dbReference>
<evidence type="ECO:0000313" key="1">
    <source>
        <dbReference type="EMBL" id="MCI82524.1"/>
    </source>
</evidence>
<dbReference type="Proteomes" id="UP000265520">
    <property type="component" value="Unassembled WGS sequence"/>
</dbReference>
<proteinExistence type="predicted"/>
<dbReference type="AlphaFoldDB" id="A0A392V2I9"/>
<organism evidence="1 2">
    <name type="scientific">Trifolium medium</name>
    <dbReference type="NCBI Taxonomy" id="97028"/>
    <lineage>
        <taxon>Eukaryota</taxon>
        <taxon>Viridiplantae</taxon>
        <taxon>Streptophyta</taxon>
        <taxon>Embryophyta</taxon>
        <taxon>Tracheophyta</taxon>
        <taxon>Spermatophyta</taxon>
        <taxon>Magnoliopsida</taxon>
        <taxon>eudicotyledons</taxon>
        <taxon>Gunneridae</taxon>
        <taxon>Pentapetalae</taxon>
        <taxon>rosids</taxon>
        <taxon>fabids</taxon>
        <taxon>Fabales</taxon>
        <taxon>Fabaceae</taxon>
        <taxon>Papilionoideae</taxon>
        <taxon>50 kb inversion clade</taxon>
        <taxon>NPAAA clade</taxon>
        <taxon>Hologalegina</taxon>
        <taxon>IRL clade</taxon>
        <taxon>Trifolieae</taxon>
        <taxon>Trifolium</taxon>
    </lineage>
</organism>
<name>A0A392V2I9_9FABA</name>
<keyword evidence="2" id="KW-1185">Reference proteome</keyword>
<reference evidence="1 2" key="1">
    <citation type="journal article" date="2018" name="Front. Plant Sci.">
        <title>Red Clover (Trifolium pratense) and Zigzag Clover (T. medium) - A Picture of Genomic Similarities and Differences.</title>
        <authorList>
            <person name="Dluhosova J."/>
            <person name="Istvanek J."/>
            <person name="Nedelnik J."/>
            <person name="Repkova J."/>
        </authorList>
    </citation>
    <scope>NUCLEOTIDE SEQUENCE [LARGE SCALE GENOMIC DNA]</scope>
    <source>
        <strain evidence="2">cv. 10/8</strain>
        <tissue evidence="1">Leaf</tissue>
    </source>
</reference>
<accession>A0A392V2I9</accession>